<accession>A0A2S7CZ20</accession>
<protein>
    <recommendedName>
        <fullName evidence="5">Glutathione S-transferase</fullName>
    </recommendedName>
</protein>
<evidence type="ECO:0000259" key="2">
    <source>
        <dbReference type="Pfam" id="PF17172"/>
    </source>
</evidence>
<dbReference type="AlphaFoldDB" id="A0A2S7CZ20"/>
<dbReference type="InterPro" id="IPR033468">
    <property type="entry name" value="Metaxin_GST"/>
</dbReference>
<comment type="caution">
    <text evidence="3">The sequence shown here is derived from an EMBL/GenBank/DDBJ whole genome shotgun (WGS) entry which is preliminary data.</text>
</comment>
<gene>
    <name evidence="3" type="ORF">XpiCFBP4643_18025</name>
</gene>
<keyword evidence="4" id="KW-1185">Reference proteome</keyword>
<dbReference type="Proteomes" id="UP000238191">
    <property type="component" value="Unassembled WGS sequence"/>
</dbReference>
<dbReference type="SUPFAM" id="SSF52833">
    <property type="entry name" value="Thioredoxin-like"/>
    <property type="match status" value="1"/>
</dbReference>
<feature type="domain" description="Thioredoxin-like fold" evidence="2">
    <location>
        <begin position="126"/>
        <end position="219"/>
    </location>
</feature>
<dbReference type="CDD" id="cd03054">
    <property type="entry name" value="GST_N_Metaxin"/>
    <property type="match status" value="1"/>
</dbReference>
<dbReference type="CDD" id="cd03193">
    <property type="entry name" value="GST_C_Metaxin"/>
    <property type="match status" value="1"/>
</dbReference>
<dbReference type="SFLD" id="SFLDG01180">
    <property type="entry name" value="SUF1"/>
    <property type="match status" value="1"/>
</dbReference>
<reference evidence="4" key="1">
    <citation type="submission" date="2016-08" db="EMBL/GenBank/DDBJ databases">
        <authorList>
            <person name="Merda D."/>
            <person name="Briand M."/>
            <person name="Taghouti G."/>
            <person name="Carrere S."/>
            <person name="Gouzy J."/>
            <person name="Portier P."/>
            <person name="Jacques M.-A."/>
            <person name="Fischer-Le Saux M."/>
        </authorList>
    </citation>
    <scope>NUCLEOTIDE SEQUENCE [LARGE SCALE GENOMIC DNA]</scope>
    <source>
        <strain evidence="4">CFBP4643</strain>
    </source>
</reference>
<dbReference type="SFLD" id="SFLDG01200">
    <property type="entry name" value="SUF1.1"/>
    <property type="match status" value="1"/>
</dbReference>
<feature type="domain" description="Metaxin glutathione S-transferase" evidence="1">
    <location>
        <begin position="273"/>
        <end position="335"/>
    </location>
</feature>
<dbReference type="GO" id="GO:0005737">
    <property type="term" value="C:cytoplasm"/>
    <property type="evidence" value="ECO:0007669"/>
    <property type="project" value="TreeGrafter"/>
</dbReference>
<dbReference type="PANTHER" id="PTHR12289">
    <property type="entry name" value="METAXIN RELATED"/>
    <property type="match status" value="1"/>
</dbReference>
<dbReference type="OrthoDB" id="9810080at2"/>
<dbReference type="Gene3D" id="3.40.30.10">
    <property type="entry name" value="Glutaredoxin"/>
    <property type="match status" value="1"/>
</dbReference>
<dbReference type="Pfam" id="PF17171">
    <property type="entry name" value="GST_C_6"/>
    <property type="match status" value="1"/>
</dbReference>
<dbReference type="InterPro" id="IPR040079">
    <property type="entry name" value="Glutathione_S-Trfase"/>
</dbReference>
<dbReference type="InterPro" id="IPR026928">
    <property type="entry name" value="FAX/IsoI-like"/>
</dbReference>
<dbReference type="InterPro" id="IPR036249">
    <property type="entry name" value="Thioredoxin-like_sf"/>
</dbReference>
<dbReference type="EMBL" id="MDEI01000019">
    <property type="protein sequence ID" value="PPU66852.1"/>
    <property type="molecule type" value="Genomic_DNA"/>
</dbReference>
<sequence>MVPEHIARTFQHGGLVEFSRASTRPSGAFGCFMYHFAKNPCRDDLCSIQYKNGAGLSCHPARLAHLPVHRQPISTDPVLKELKMKQYPVYENPYDALHIDAETVLQLHAVTLGENSLSAYVSSLSPYAAKLQAYFRIFGIRHELVSVPVPDVGPRGKVPFITVGDTRIADSGLIIDYLKGTLGDPDAHLSAEQKALGQVVQGTLEDHLYWIIIYYEFFDQGGWDFLMKTMVGDPTALPPEIQEALKTRREDFRKRCFDQGVARFTEAEIIDKAKKDLSAIDVLIGDKRFLLGNDRPSSYDAVVFGFTQAFFQAHGLHPDITDYARTLPNLGRFIATVTAQWYPELKLAFQPS</sequence>
<name>A0A2S7CZ20_9XANT</name>
<dbReference type="PANTHER" id="PTHR12289:SF41">
    <property type="entry name" value="FAILED AXON CONNECTIONS-RELATED"/>
    <property type="match status" value="1"/>
</dbReference>
<dbReference type="InterPro" id="IPR012336">
    <property type="entry name" value="Thioredoxin-like_fold"/>
</dbReference>
<proteinExistence type="predicted"/>
<evidence type="ECO:0000313" key="4">
    <source>
        <dbReference type="Proteomes" id="UP000238191"/>
    </source>
</evidence>
<evidence type="ECO:0000313" key="3">
    <source>
        <dbReference type="EMBL" id="PPU66852.1"/>
    </source>
</evidence>
<evidence type="ECO:0008006" key="5">
    <source>
        <dbReference type="Google" id="ProtNLM"/>
    </source>
</evidence>
<dbReference type="SFLD" id="SFLDS00019">
    <property type="entry name" value="Glutathione_Transferase_(cytos"/>
    <property type="match status" value="1"/>
</dbReference>
<dbReference type="InterPro" id="IPR050931">
    <property type="entry name" value="Mito_Protein_Transport_Metaxin"/>
</dbReference>
<evidence type="ECO:0000259" key="1">
    <source>
        <dbReference type="Pfam" id="PF17171"/>
    </source>
</evidence>
<dbReference type="Pfam" id="PF17172">
    <property type="entry name" value="GST_N_4"/>
    <property type="match status" value="1"/>
</dbReference>
<organism evidence="3 4">
    <name type="scientific">Xanthomonas pisi</name>
    <dbReference type="NCBI Taxonomy" id="56457"/>
    <lineage>
        <taxon>Bacteria</taxon>
        <taxon>Pseudomonadati</taxon>
        <taxon>Pseudomonadota</taxon>
        <taxon>Gammaproteobacteria</taxon>
        <taxon>Lysobacterales</taxon>
        <taxon>Lysobacteraceae</taxon>
        <taxon>Xanthomonas</taxon>
    </lineage>
</organism>